<comment type="subcellular location">
    <subcellularLocation>
        <location evidence="2">Membrane</location>
    </subcellularLocation>
</comment>
<dbReference type="Pfam" id="PF02518">
    <property type="entry name" value="HATPase_c"/>
    <property type="match status" value="1"/>
</dbReference>
<dbReference type="FunFam" id="1.10.287.130:FF:000004">
    <property type="entry name" value="Ethylene receptor 1"/>
    <property type="match status" value="1"/>
</dbReference>
<dbReference type="Gene3D" id="1.10.287.130">
    <property type="match status" value="1"/>
</dbReference>
<organism evidence="17 18">
    <name type="scientific">Nitrincola tapanii</name>
    <dbReference type="NCBI Taxonomy" id="1708751"/>
    <lineage>
        <taxon>Bacteria</taxon>
        <taxon>Pseudomonadati</taxon>
        <taxon>Pseudomonadota</taxon>
        <taxon>Gammaproteobacteria</taxon>
        <taxon>Oceanospirillales</taxon>
        <taxon>Oceanospirillaceae</taxon>
        <taxon>Nitrincola</taxon>
    </lineage>
</organism>
<dbReference type="SMART" id="SM00387">
    <property type="entry name" value="HATPase_c"/>
    <property type="match status" value="1"/>
</dbReference>
<evidence type="ECO:0000256" key="2">
    <source>
        <dbReference type="ARBA" id="ARBA00004370"/>
    </source>
</evidence>
<keyword evidence="6" id="KW-0812">Transmembrane</keyword>
<evidence type="ECO:0000259" key="15">
    <source>
        <dbReference type="PROSITE" id="PS50109"/>
    </source>
</evidence>
<keyword evidence="8" id="KW-0418">Kinase</keyword>
<dbReference type="InterPro" id="IPR001789">
    <property type="entry name" value="Sig_transdc_resp-reg_receiver"/>
</dbReference>
<evidence type="ECO:0000256" key="6">
    <source>
        <dbReference type="ARBA" id="ARBA00022692"/>
    </source>
</evidence>
<evidence type="ECO:0000256" key="14">
    <source>
        <dbReference type="SAM" id="Coils"/>
    </source>
</evidence>
<dbReference type="RefSeq" id="WP_149391155.1">
    <property type="nucleotide sequence ID" value="NZ_SMRS01000006.1"/>
</dbReference>
<dbReference type="PANTHER" id="PTHR45339:SF1">
    <property type="entry name" value="HYBRID SIGNAL TRANSDUCTION HISTIDINE KINASE J"/>
    <property type="match status" value="1"/>
</dbReference>
<evidence type="ECO:0000256" key="3">
    <source>
        <dbReference type="ARBA" id="ARBA00012438"/>
    </source>
</evidence>
<dbReference type="Gene3D" id="3.40.50.2300">
    <property type="match status" value="1"/>
</dbReference>
<dbReference type="PROSITE" id="PS50110">
    <property type="entry name" value="RESPONSE_REGULATORY"/>
    <property type="match status" value="1"/>
</dbReference>
<keyword evidence="4 13" id="KW-0597">Phosphoprotein</keyword>
<dbReference type="FunFam" id="3.30.565.10:FF:000010">
    <property type="entry name" value="Sensor histidine kinase RcsC"/>
    <property type="match status" value="1"/>
</dbReference>
<keyword evidence="10" id="KW-1133">Transmembrane helix</keyword>
<dbReference type="InterPro" id="IPR003594">
    <property type="entry name" value="HATPase_dom"/>
</dbReference>
<dbReference type="Proteomes" id="UP000325302">
    <property type="component" value="Unassembled WGS sequence"/>
</dbReference>
<dbReference type="GO" id="GO:0000155">
    <property type="term" value="F:phosphorelay sensor kinase activity"/>
    <property type="evidence" value="ECO:0007669"/>
    <property type="project" value="InterPro"/>
</dbReference>
<dbReference type="OrthoDB" id="5555669at2"/>
<dbReference type="AlphaFoldDB" id="A0A5A9W1G7"/>
<protein>
    <recommendedName>
        <fullName evidence="3">histidine kinase</fullName>
        <ecNumber evidence="3">2.7.13.3</ecNumber>
    </recommendedName>
</protein>
<keyword evidence="12" id="KW-0472">Membrane</keyword>
<evidence type="ECO:0000256" key="13">
    <source>
        <dbReference type="PROSITE-ProRule" id="PRU00169"/>
    </source>
</evidence>
<feature type="modified residue" description="4-aspartylphosphate" evidence="13">
    <location>
        <position position="375"/>
    </location>
</feature>
<evidence type="ECO:0000256" key="7">
    <source>
        <dbReference type="ARBA" id="ARBA00022741"/>
    </source>
</evidence>
<keyword evidence="18" id="KW-1185">Reference proteome</keyword>
<keyword evidence="11" id="KW-0902">Two-component regulatory system</keyword>
<evidence type="ECO:0000313" key="18">
    <source>
        <dbReference type="Proteomes" id="UP000325302"/>
    </source>
</evidence>
<comment type="catalytic activity">
    <reaction evidence="1">
        <text>ATP + protein L-histidine = ADP + protein N-phospho-L-histidine.</text>
        <dbReference type="EC" id="2.7.13.3"/>
    </reaction>
</comment>
<dbReference type="GO" id="GO:0016020">
    <property type="term" value="C:membrane"/>
    <property type="evidence" value="ECO:0007669"/>
    <property type="project" value="UniProtKB-SubCell"/>
</dbReference>
<evidence type="ECO:0000256" key="12">
    <source>
        <dbReference type="ARBA" id="ARBA00023136"/>
    </source>
</evidence>
<dbReference type="InterPro" id="IPR004358">
    <property type="entry name" value="Sig_transdc_His_kin-like_C"/>
</dbReference>
<evidence type="ECO:0000256" key="10">
    <source>
        <dbReference type="ARBA" id="ARBA00022989"/>
    </source>
</evidence>
<dbReference type="SMART" id="SM00388">
    <property type="entry name" value="HisKA"/>
    <property type="match status" value="1"/>
</dbReference>
<dbReference type="InterPro" id="IPR011006">
    <property type="entry name" value="CheY-like_superfamily"/>
</dbReference>
<keyword evidence="9" id="KW-0067">ATP-binding</keyword>
<name>A0A5A9W1G7_9GAMM</name>
<evidence type="ECO:0000256" key="4">
    <source>
        <dbReference type="ARBA" id="ARBA00022553"/>
    </source>
</evidence>
<dbReference type="Gene3D" id="3.30.565.10">
    <property type="entry name" value="Histidine kinase-like ATPase, C-terminal domain"/>
    <property type="match status" value="1"/>
</dbReference>
<dbReference type="PRINTS" id="PR00344">
    <property type="entry name" value="BCTRLSENSOR"/>
</dbReference>
<dbReference type="PROSITE" id="PS50109">
    <property type="entry name" value="HIS_KIN"/>
    <property type="match status" value="1"/>
</dbReference>
<dbReference type="SMART" id="SM00448">
    <property type="entry name" value="REC"/>
    <property type="match status" value="1"/>
</dbReference>
<comment type="caution">
    <text evidence="17">The sequence shown here is derived from an EMBL/GenBank/DDBJ whole genome shotgun (WGS) entry which is preliminary data.</text>
</comment>
<dbReference type="Pfam" id="PF00072">
    <property type="entry name" value="Response_reg"/>
    <property type="match status" value="1"/>
</dbReference>
<dbReference type="SUPFAM" id="SSF52172">
    <property type="entry name" value="CheY-like"/>
    <property type="match status" value="1"/>
</dbReference>
<dbReference type="InterPro" id="IPR003661">
    <property type="entry name" value="HisK_dim/P_dom"/>
</dbReference>
<dbReference type="Pfam" id="PF00512">
    <property type="entry name" value="HisKA"/>
    <property type="match status" value="1"/>
</dbReference>
<keyword evidence="7" id="KW-0547">Nucleotide-binding</keyword>
<dbReference type="SUPFAM" id="SSF55874">
    <property type="entry name" value="ATPase domain of HSP90 chaperone/DNA topoisomerase II/histidine kinase"/>
    <property type="match status" value="1"/>
</dbReference>
<gene>
    <name evidence="17" type="ORF">E1H14_09115</name>
</gene>
<dbReference type="InterPro" id="IPR036097">
    <property type="entry name" value="HisK_dim/P_sf"/>
</dbReference>
<feature type="domain" description="Histidine kinase" evidence="15">
    <location>
        <begin position="85"/>
        <end position="304"/>
    </location>
</feature>
<proteinExistence type="predicted"/>
<evidence type="ECO:0000256" key="1">
    <source>
        <dbReference type="ARBA" id="ARBA00000085"/>
    </source>
</evidence>
<dbReference type="EC" id="2.7.13.3" evidence="3"/>
<dbReference type="InterPro" id="IPR036890">
    <property type="entry name" value="HATPase_C_sf"/>
</dbReference>
<dbReference type="CDD" id="cd16922">
    <property type="entry name" value="HATPase_EvgS-ArcB-TorS-like"/>
    <property type="match status" value="1"/>
</dbReference>
<evidence type="ECO:0000256" key="11">
    <source>
        <dbReference type="ARBA" id="ARBA00023012"/>
    </source>
</evidence>
<accession>A0A5A9W1G7</accession>
<dbReference type="PANTHER" id="PTHR45339">
    <property type="entry name" value="HYBRID SIGNAL TRANSDUCTION HISTIDINE KINASE J"/>
    <property type="match status" value="1"/>
</dbReference>
<dbReference type="CDD" id="cd17546">
    <property type="entry name" value="REC_hyHK_CKI1_RcsC-like"/>
    <property type="match status" value="1"/>
</dbReference>
<evidence type="ECO:0000256" key="8">
    <source>
        <dbReference type="ARBA" id="ARBA00022777"/>
    </source>
</evidence>
<feature type="coiled-coil region" evidence="14">
    <location>
        <begin position="12"/>
        <end position="64"/>
    </location>
</feature>
<dbReference type="EMBL" id="SMRS01000006">
    <property type="protein sequence ID" value="KAA0874422.1"/>
    <property type="molecule type" value="Genomic_DNA"/>
</dbReference>
<dbReference type="InterPro" id="IPR005467">
    <property type="entry name" value="His_kinase_dom"/>
</dbReference>
<evidence type="ECO:0000313" key="17">
    <source>
        <dbReference type="EMBL" id="KAA0874422.1"/>
    </source>
</evidence>
<keyword evidence="14" id="KW-0175">Coiled coil</keyword>
<evidence type="ECO:0000259" key="16">
    <source>
        <dbReference type="PROSITE" id="PS50110"/>
    </source>
</evidence>
<dbReference type="CDD" id="cd00082">
    <property type="entry name" value="HisKA"/>
    <property type="match status" value="1"/>
</dbReference>
<evidence type="ECO:0000256" key="5">
    <source>
        <dbReference type="ARBA" id="ARBA00022679"/>
    </source>
</evidence>
<dbReference type="GO" id="GO:0005524">
    <property type="term" value="F:ATP binding"/>
    <property type="evidence" value="ECO:0007669"/>
    <property type="project" value="UniProtKB-KW"/>
</dbReference>
<keyword evidence="5" id="KW-0808">Transferase</keyword>
<sequence length="448" mass="50680">MLDFNTELEKLENRWAKRLERERRARKEAEQLLEAKSLELFQANQRLQHLAQELEVRIAERTEELSTALSRAQQATQAKSEFLATMSHEIRTPLNGVLGMTELLKSTPLNSEQHHYLDTLTSCGQTLLSLISDILDVSKIEAGKLELEQIPFRPGQLIQELQAIFSTQIKQKNLRFTLDLSPNLPEWLLGDPTRLRQIFFNLLSNAIKFTHRGEITLGWHPDHHSPQFWQAYVRDTGIGIAPAQRERLFQAFSQVDSSISRRYGGSGLGLVICRHLAEAMQGELGLHSQAGEGSTFFFSFQAAQVQPHSDNQDSAQTSTPNLDQLRVLLVEDNPVNQMLTLKLLEKMGIQARLAENGSEAIDQIQSHFFDLILMDMQMPVMDGLAATYVIRRLEDIHQPIILALTANAFAEDREKCQQAGMNGFLTKPINLKSLQQEILQHFPAATQG</sequence>
<evidence type="ECO:0000256" key="9">
    <source>
        <dbReference type="ARBA" id="ARBA00022840"/>
    </source>
</evidence>
<feature type="domain" description="Response regulatory" evidence="16">
    <location>
        <begin position="326"/>
        <end position="442"/>
    </location>
</feature>
<dbReference type="SUPFAM" id="SSF47384">
    <property type="entry name" value="Homodimeric domain of signal transducing histidine kinase"/>
    <property type="match status" value="1"/>
</dbReference>
<reference evidence="17 18" key="1">
    <citation type="submission" date="2019-03" db="EMBL/GenBank/DDBJ databases">
        <title>Nitrincola sp. nov. isolated from an Indian soda lake.</title>
        <authorList>
            <person name="Joshi A."/>
            <person name="Thite S.V."/>
            <person name="Joseph N."/>
            <person name="Dhotre D."/>
            <person name="Moorthy M."/>
            <person name="Shouche Y.S."/>
        </authorList>
    </citation>
    <scope>NUCLEOTIDE SEQUENCE [LARGE SCALE GENOMIC DNA]</scope>
    <source>
        <strain evidence="17 18">MEB193</strain>
    </source>
</reference>